<evidence type="ECO:0000313" key="6">
    <source>
        <dbReference type="EMBL" id="PNC57067.1"/>
    </source>
</evidence>
<dbReference type="PANTHER" id="PTHR22604">
    <property type="entry name" value="OXIDOREDUCTASES"/>
    <property type="match status" value="1"/>
</dbReference>
<dbReference type="InterPro" id="IPR050984">
    <property type="entry name" value="Gfo/Idh/MocA_domain"/>
</dbReference>
<evidence type="ECO:0000259" key="4">
    <source>
        <dbReference type="Pfam" id="PF01467"/>
    </source>
</evidence>
<keyword evidence="6" id="KW-0548">Nucleotidyltransferase</keyword>
<dbReference type="GO" id="GO:0016779">
    <property type="term" value="F:nucleotidyltransferase activity"/>
    <property type="evidence" value="ECO:0007669"/>
    <property type="project" value="UniProtKB-KW"/>
</dbReference>
<dbReference type="InterPro" id="IPR036291">
    <property type="entry name" value="NAD(P)-bd_dom_sf"/>
</dbReference>
<dbReference type="InterPro" id="IPR014729">
    <property type="entry name" value="Rossmann-like_a/b/a_fold"/>
</dbReference>
<dbReference type="InterPro" id="IPR004821">
    <property type="entry name" value="Cyt_trans-like"/>
</dbReference>
<dbReference type="GO" id="GO:0016491">
    <property type="term" value="F:oxidoreductase activity"/>
    <property type="evidence" value="ECO:0007669"/>
    <property type="project" value="UniProtKB-KW"/>
</dbReference>
<evidence type="ECO:0000256" key="1">
    <source>
        <dbReference type="ARBA" id="ARBA00010928"/>
    </source>
</evidence>
<dbReference type="RefSeq" id="WP_102735526.1">
    <property type="nucleotide sequence ID" value="NZ_PJKN01000002.1"/>
</dbReference>
<dbReference type="GO" id="GO:0000166">
    <property type="term" value="F:nucleotide binding"/>
    <property type="evidence" value="ECO:0007669"/>
    <property type="project" value="InterPro"/>
</dbReference>
<dbReference type="InterPro" id="IPR055170">
    <property type="entry name" value="GFO_IDH_MocA-like_dom"/>
</dbReference>
<evidence type="ECO:0000259" key="3">
    <source>
        <dbReference type="Pfam" id="PF01408"/>
    </source>
</evidence>
<feature type="domain" description="GFO/IDH/MocA-like oxidoreductase" evidence="5">
    <location>
        <begin position="256"/>
        <end position="371"/>
    </location>
</feature>
<dbReference type="Pfam" id="PF01408">
    <property type="entry name" value="GFO_IDH_MocA"/>
    <property type="match status" value="1"/>
</dbReference>
<dbReference type="InterPro" id="IPR000683">
    <property type="entry name" value="Gfo/Idh/MocA-like_OxRdtase_N"/>
</dbReference>
<organism evidence="6 7">
    <name type="scientific">Akkermansia muciniphila</name>
    <dbReference type="NCBI Taxonomy" id="239935"/>
    <lineage>
        <taxon>Bacteria</taxon>
        <taxon>Pseudomonadati</taxon>
        <taxon>Verrucomicrobiota</taxon>
        <taxon>Verrucomicrobiia</taxon>
        <taxon>Verrucomicrobiales</taxon>
        <taxon>Akkermansiaceae</taxon>
        <taxon>Akkermansia</taxon>
    </lineage>
</organism>
<keyword evidence="6" id="KW-0808">Transferase</keyword>
<dbReference type="Gene3D" id="3.40.50.620">
    <property type="entry name" value="HUPs"/>
    <property type="match status" value="1"/>
</dbReference>
<evidence type="ECO:0000259" key="5">
    <source>
        <dbReference type="Pfam" id="PF22725"/>
    </source>
</evidence>
<dbReference type="EMBL" id="PJKN01000002">
    <property type="protein sequence ID" value="PNC57067.1"/>
    <property type="molecule type" value="Genomic_DNA"/>
</dbReference>
<dbReference type="SUPFAM" id="SSF51735">
    <property type="entry name" value="NAD(P)-binding Rossmann-fold domains"/>
    <property type="match status" value="1"/>
</dbReference>
<dbReference type="Gene3D" id="3.30.360.10">
    <property type="entry name" value="Dihydrodipicolinate Reductase, domain 2"/>
    <property type="match status" value="1"/>
</dbReference>
<sequence>MKTVITYGTFDLLHTGHVNLLRRARKLGDRLIVGVTTDSYDQSRGKLNVMESLEERMENVRKTGLADLIIKEELEGQKIHDIRKYGADVFVIGSDWSGKFDYLREYCEVVYLERTKGVSSTDLRSARNPIVYMGIAGHGRIAGRFLRESKYVSNIEITAVFGRNKERVRRFAESHALLEYDTEYEQFLDRVHAVYIAVPHHLHYEMARRALLRGKHVLCEKPLALAREEAEELFRIAAEKGVVLLEALKTAFCPAFQQLTSLAGSGVIGSIKAVDATFTKLIEDETAREYDPMQAGGAWTELGSYPAFAVGKLLGTDPRRVRFVTCRNSHTGVDVFTRAEFLYSNAVATATAAIGAKQEGDLCITGTEGYIYVPAPWWKTEMFEVRFEDSRLNRKYFANFEGDGLRYELGMFLRLIHGCHHGNRLLTREDSMFMADVASRFRRGECVDEIS</sequence>
<dbReference type="AlphaFoldDB" id="A0AAP8NM01"/>
<dbReference type="NCBIfam" id="TIGR00125">
    <property type="entry name" value="cyt_tran_rel"/>
    <property type="match status" value="1"/>
</dbReference>
<dbReference type="SUPFAM" id="SSF52374">
    <property type="entry name" value="Nucleotidylyl transferase"/>
    <property type="match status" value="1"/>
</dbReference>
<feature type="domain" description="Cytidyltransferase-like" evidence="4">
    <location>
        <begin position="5"/>
        <end position="125"/>
    </location>
</feature>
<dbReference type="Pfam" id="PF22725">
    <property type="entry name" value="GFO_IDH_MocA_C3"/>
    <property type="match status" value="1"/>
</dbReference>
<dbReference type="Pfam" id="PF01467">
    <property type="entry name" value="CTP_transf_like"/>
    <property type="match status" value="1"/>
</dbReference>
<proteinExistence type="inferred from homology"/>
<gene>
    <name evidence="6" type="ORF">CXU09_05745</name>
</gene>
<name>A0AAP8NM01_9BACT</name>
<accession>A0AAP8NM01</accession>
<reference evidence="6 7" key="1">
    <citation type="journal article" date="2017" name="BMC Genomics">
        <title>Genome sequencing of 39 Akkermansia muciniphila isolates reveals its population structure, genomic and functional diverisity, and global distribution in mammalian gut microbiotas.</title>
        <authorList>
            <person name="Guo X."/>
            <person name="Li S."/>
            <person name="Zhang J."/>
            <person name="Wu F."/>
            <person name="Li X."/>
            <person name="Wu D."/>
            <person name="Zhang M."/>
            <person name="Ou Z."/>
            <person name="Jie Z."/>
            <person name="Yan Q."/>
            <person name="Li P."/>
            <person name="Yi J."/>
            <person name="Peng Y."/>
        </authorList>
    </citation>
    <scope>NUCLEOTIDE SEQUENCE [LARGE SCALE GENOMIC DNA]</scope>
    <source>
        <strain evidence="6 7">GP43</strain>
    </source>
</reference>
<protein>
    <submittedName>
        <fullName evidence="6">Glycerol-3-phosphate cytidylyltransferase</fullName>
    </submittedName>
</protein>
<dbReference type="Proteomes" id="UP000235914">
    <property type="component" value="Unassembled WGS sequence"/>
</dbReference>
<feature type="domain" description="Gfo/Idh/MocA-like oxidoreductase N-terminal" evidence="3">
    <location>
        <begin position="133"/>
        <end position="245"/>
    </location>
</feature>
<comment type="similarity">
    <text evidence="1">Belongs to the Gfo/Idh/MocA family.</text>
</comment>
<dbReference type="Gene3D" id="3.40.50.720">
    <property type="entry name" value="NAD(P)-binding Rossmann-like Domain"/>
    <property type="match status" value="1"/>
</dbReference>
<dbReference type="PANTHER" id="PTHR22604:SF105">
    <property type="entry name" value="TRANS-1,2-DIHYDROBENZENE-1,2-DIOL DEHYDROGENASE"/>
    <property type="match status" value="1"/>
</dbReference>
<evidence type="ECO:0000313" key="7">
    <source>
        <dbReference type="Proteomes" id="UP000235914"/>
    </source>
</evidence>
<evidence type="ECO:0000256" key="2">
    <source>
        <dbReference type="ARBA" id="ARBA00023002"/>
    </source>
</evidence>
<keyword evidence="2" id="KW-0560">Oxidoreductase</keyword>
<dbReference type="SUPFAM" id="SSF55347">
    <property type="entry name" value="Glyceraldehyde-3-phosphate dehydrogenase-like, C-terminal domain"/>
    <property type="match status" value="1"/>
</dbReference>
<comment type="caution">
    <text evidence="6">The sequence shown here is derived from an EMBL/GenBank/DDBJ whole genome shotgun (WGS) entry which is preliminary data.</text>
</comment>